<dbReference type="RefSeq" id="WP_171218280.1">
    <property type="nucleotide sequence ID" value="NZ_JABEPP010000003.1"/>
</dbReference>
<dbReference type="PRINTS" id="PR00081">
    <property type="entry name" value="GDHRDH"/>
</dbReference>
<dbReference type="PRINTS" id="PR00080">
    <property type="entry name" value="SDRFAMILY"/>
</dbReference>
<dbReference type="GO" id="GO:0048038">
    <property type="term" value="F:quinone binding"/>
    <property type="evidence" value="ECO:0007669"/>
    <property type="project" value="TreeGrafter"/>
</dbReference>
<reference evidence="2 3" key="1">
    <citation type="submission" date="2020-04" db="EMBL/GenBank/DDBJ databases">
        <title>Enterovirga sp. isolate from soil.</title>
        <authorList>
            <person name="Chea S."/>
            <person name="Kim D.-U."/>
        </authorList>
    </citation>
    <scope>NUCLEOTIDE SEQUENCE [LARGE SCALE GENOMIC DNA]</scope>
    <source>
        <strain evidence="2 3">DB1703</strain>
    </source>
</reference>
<dbReference type="EMBL" id="JABEPP010000003">
    <property type="protein sequence ID" value="NNM72745.1"/>
    <property type="molecule type" value="Genomic_DNA"/>
</dbReference>
<dbReference type="Pfam" id="PF13561">
    <property type="entry name" value="adh_short_C2"/>
    <property type="match status" value="1"/>
</dbReference>
<dbReference type="Proteomes" id="UP000564885">
    <property type="component" value="Unassembled WGS sequence"/>
</dbReference>
<accession>A0A849I8Y2</accession>
<comment type="similarity">
    <text evidence="1">Belongs to the short-chain dehydrogenases/reductases (SDR) family.</text>
</comment>
<dbReference type="PROSITE" id="PS00061">
    <property type="entry name" value="ADH_SHORT"/>
    <property type="match status" value="1"/>
</dbReference>
<keyword evidence="3" id="KW-1185">Reference proteome</keyword>
<sequence>MLRLDGKVAVVTGCGSSGPGWGNGKAIATLLARQGAMVVGTDREPQAAEATRHLIAEEGNACEVLVSDATCADEVEALIADTADRHGRIDILVNNVGQSEPGGPVEMALETWEAQFQLNVTTAFLTCKHAIPLMERQGGGAIVNVSSVAALRYIGKPQVGYSAAKAALIQFTRATAIIHAGSGIRMNCVVPGLMHTPLVERLARKYAGGDYEGFVAKRHSQVPVGRMGDAWDVAHATLFLVSDEARYITATELVVDGGITAATR</sequence>
<protein>
    <submittedName>
        <fullName evidence="2">SDR family oxidoreductase</fullName>
    </submittedName>
</protein>
<dbReference type="SUPFAM" id="SSF51735">
    <property type="entry name" value="NAD(P)-binding Rossmann-fold domains"/>
    <property type="match status" value="1"/>
</dbReference>
<organism evidence="2 3">
    <name type="scientific">Enterovirga aerilata</name>
    <dbReference type="NCBI Taxonomy" id="2730920"/>
    <lineage>
        <taxon>Bacteria</taxon>
        <taxon>Pseudomonadati</taxon>
        <taxon>Pseudomonadota</taxon>
        <taxon>Alphaproteobacteria</taxon>
        <taxon>Hyphomicrobiales</taxon>
        <taxon>Methylobacteriaceae</taxon>
        <taxon>Enterovirga</taxon>
    </lineage>
</organism>
<dbReference type="InterPro" id="IPR036291">
    <property type="entry name" value="NAD(P)-bd_dom_sf"/>
</dbReference>
<dbReference type="PANTHER" id="PTHR42760:SF122">
    <property type="entry name" value="NAD(P)-BINDING PROTEIN"/>
    <property type="match status" value="1"/>
</dbReference>
<proteinExistence type="inferred from homology"/>
<evidence type="ECO:0000313" key="3">
    <source>
        <dbReference type="Proteomes" id="UP000564885"/>
    </source>
</evidence>
<dbReference type="GO" id="GO:0006633">
    <property type="term" value="P:fatty acid biosynthetic process"/>
    <property type="evidence" value="ECO:0007669"/>
    <property type="project" value="TreeGrafter"/>
</dbReference>
<dbReference type="Gene3D" id="3.40.50.720">
    <property type="entry name" value="NAD(P)-binding Rossmann-like Domain"/>
    <property type="match status" value="1"/>
</dbReference>
<dbReference type="PANTHER" id="PTHR42760">
    <property type="entry name" value="SHORT-CHAIN DEHYDROGENASES/REDUCTASES FAMILY MEMBER"/>
    <property type="match status" value="1"/>
</dbReference>
<dbReference type="AlphaFoldDB" id="A0A849I8Y2"/>
<evidence type="ECO:0000313" key="2">
    <source>
        <dbReference type="EMBL" id="NNM72745.1"/>
    </source>
</evidence>
<dbReference type="CDD" id="cd05233">
    <property type="entry name" value="SDR_c"/>
    <property type="match status" value="1"/>
</dbReference>
<dbReference type="InterPro" id="IPR020904">
    <property type="entry name" value="Sc_DH/Rdtase_CS"/>
</dbReference>
<dbReference type="FunFam" id="3.40.50.720:FF:000084">
    <property type="entry name" value="Short-chain dehydrogenase reductase"/>
    <property type="match status" value="1"/>
</dbReference>
<gene>
    <name evidence="2" type="ORF">HJG44_10185</name>
</gene>
<evidence type="ECO:0000256" key="1">
    <source>
        <dbReference type="ARBA" id="ARBA00006484"/>
    </source>
</evidence>
<dbReference type="GO" id="GO:0016616">
    <property type="term" value="F:oxidoreductase activity, acting on the CH-OH group of donors, NAD or NADP as acceptor"/>
    <property type="evidence" value="ECO:0007669"/>
    <property type="project" value="TreeGrafter"/>
</dbReference>
<comment type="caution">
    <text evidence="2">The sequence shown here is derived from an EMBL/GenBank/DDBJ whole genome shotgun (WGS) entry which is preliminary data.</text>
</comment>
<dbReference type="InterPro" id="IPR002347">
    <property type="entry name" value="SDR_fam"/>
</dbReference>
<name>A0A849I8Y2_9HYPH</name>